<dbReference type="GeneTree" id="ENSGT00940000160909"/>
<dbReference type="InterPro" id="IPR052445">
    <property type="entry name" value="ZnF-G_patch_domain"/>
</dbReference>
<dbReference type="GO" id="GO:0043025">
    <property type="term" value="C:neuronal cell body"/>
    <property type="evidence" value="ECO:0007669"/>
    <property type="project" value="Ensembl"/>
</dbReference>
<name>A0A8C5VEZ6_MICMU</name>
<dbReference type="GO" id="GO:0005634">
    <property type="term" value="C:nucleus"/>
    <property type="evidence" value="ECO:0007669"/>
    <property type="project" value="Ensembl"/>
</dbReference>
<dbReference type="GeneID" id="105879316"/>
<dbReference type="EMBL" id="ABDC03011013">
    <property type="status" value="NOT_ANNOTATED_CDS"/>
    <property type="molecule type" value="Genomic_DNA"/>
</dbReference>
<keyword evidence="1" id="KW-0479">Metal-binding</keyword>
<dbReference type="Ensembl" id="ENSMICT00000055099.2">
    <property type="protein sequence ID" value="ENSMICP00000019730.2"/>
    <property type="gene ID" value="ENSMICG00000031657.2"/>
</dbReference>
<dbReference type="EMBL" id="ABDC03011012">
    <property type="status" value="NOT_ANNOTATED_CDS"/>
    <property type="molecule type" value="Genomic_DNA"/>
</dbReference>
<proteinExistence type="predicted"/>
<dbReference type="SUPFAM" id="SSF57667">
    <property type="entry name" value="beta-beta-alpha zinc fingers"/>
    <property type="match status" value="1"/>
</dbReference>
<evidence type="ECO:0000313" key="6">
    <source>
        <dbReference type="Ensembl" id="ENSMICP00000019730.2"/>
    </source>
</evidence>
<dbReference type="GO" id="GO:0008270">
    <property type="term" value="F:zinc ion binding"/>
    <property type="evidence" value="ECO:0007669"/>
    <property type="project" value="UniProtKB-KW"/>
</dbReference>
<feature type="region of interest" description="Disordered" evidence="4">
    <location>
        <begin position="377"/>
        <end position="398"/>
    </location>
</feature>
<dbReference type="InterPro" id="IPR013087">
    <property type="entry name" value="Znf_C2H2_type"/>
</dbReference>
<feature type="compositionally biased region" description="Polar residues" evidence="4">
    <location>
        <begin position="775"/>
        <end position="789"/>
    </location>
</feature>
<dbReference type="GO" id="GO:0010976">
    <property type="term" value="P:positive regulation of neuron projection development"/>
    <property type="evidence" value="ECO:0007669"/>
    <property type="project" value="Ensembl"/>
</dbReference>
<evidence type="ECO:0000259" key="5">
    <source>
        <dbReference type="PROSITE" id="PS00028"/>
    </source>
</evidence>
<accession>A0A8C5VEZ6</accession>
<dbReference type="PROSITE" id="PS00028">
    <property type="entry name" value="ZINC_FINGER_C2H2_1"/>
    <property type="match status" value="1"/>
</dbReference>
<reference evidence="6" key="1">
    <citation type="submission" date="2016-12" db="EMBL/GenBank/DDBJ databases">
        <title>Mouse lemur reference genome and diversity panel.</title>
        <authorList>
            <person name="Harris R."/>
            <person name="Larsen P."/>
            <person name="Liu Y."/>
            <person name="Hughes D.S."/>
            <person name="Murali S."/>
            <person name="Raveendran M."/>
            <person name="Korchina V."/>
            <person name="Wang M."/>
            <person name="Jhangiani S."/>
            <person name="Bandaranaike D."/>
            <person name="Bellair M."/>
            <person name="Blankenburg K."/>
            <person name="Chao H."/>
            <person name="Dahdouli M."/>
            <person name="Dinh H."/>
            <person name="Doddapaneni H."/>
            <person name="English A."/>
            <person name="Firestine M."/>
            <person name="Gnanaolivu R."/>
            <person name="Gross S."/>
            <person name="Hernandez B."/>
            <person name="Javaid M."/>
            <person name="Jayaseelan J."/>
            <person name="Jones J."/>
            <person name="Khan Z."/>
            <person name="Kovar C."/>
            <person name="Kurapati P."/>
            <person name="Le B."/>
            <person name="Lee S."/>
            <person name="Li M."/>
            <person name="Mathew T."/>
            <person name="Narasimhan A."/>
            <person name="Ngo D."/>
            <person name="Nguyen L."/>
            <person name="Okwuonu G."/>
            <person name="Ongeri F."/>
            <person name="Osuji N."/>
            <person name="Pu L.-L."/>
            <person name="Puazo M."/>
            <person name="Quiroz J."/>
            <person name="Raj R."/>
            <person name="Rajbhandari K."/>
            <person name="Reid J.G."/>
            <person name="Santibanez J."/>
            <person name="Sexton D."/>
            <person name="Skinner E."/>
            <person name="Vee V."/>
            <person name="Weissenberger G."/>
            <person name="Wu Y."/>
            <person name="Xin Y."/>
            <person name="Han Y."/>
            <person name="Campbell C."/>
            <person name="Brown A."/>
            <person name="Sullivan B."/>
            <person name="Shelton J."/>
            <person name="Brown S."/>
            <person name="Dudchenko O."/>
            <person name="Machol I."/>
            <person name="Durand N."/>
            <person name="Shamim M."/>
            <person name="Lieberman A."/>
            <person name="Muzny D.M."/>
            <person name="Richards S."/>
            <person name="Yoder A."/>
            <person name="Worley K.C."/>
            <person name="Rogers J."/>
            <person name="Gibbs R.A."/>
        </authorList>
    </citation>
    <scope>NUCLEOTIDE SEQUENCE [LARGE SCALE GENOMIC DNA]</scope>
</reference>
<gene>
    <name evidence="6" type="primary">ZNF804A</name>
</gene>
<feature type="domain" description="C2H2-type" evidence="5">
    <location>
        <begin position="59"/>
        <end position="81"/>
    </location>
</feature>
<keyword evidence="3" id="KW-0862">Zinc</keyword>
<dbReference type="GO" id="GO:0030426">
    <property type="term" value="C:growth cone"/>
    <property type="evidence" value="ECO:0007669"/>
    <property type="project" value="Ensembl"/>
</dbReference>
<reference evidence="6" key="3">
    <citation type="submission" date="2025-09" db="UniProtKB">
        <authorList>
            <consortium name="Ensembl"/>
        </authorList>
    </citation>
    <scope>IDENTIFICATION</scope>
</reference>
<feature type="compositionally biased region" description="Basic residues" evidence="4">
    <location>
        <begin position="806"/>
        <end position="817"/>
    </location>
</feature>
<organism evidence="6 7">
    <name type="scientific">Microcebus murinus</name>
    <name type="common">Gray mouse lemur</name>
    <name type="synonym">Lemur murinus</name>
    <dbReference type="NCBI Taxonomy" id="30608"/>
    <lineage>
        <taxon>Eukaryota</taxon>
        <taxon>Metazoa</taxon>
        <taxon>Chordata</taxon>
        <taxon>Craniata</taxon>
        <taxon>Vertebrata</taxon>
        <taxon>Euteleostomi</taxon>
        <taxon>Mammalia</taxon>
        <taxon>Eutheria</taxon>
        <taxon>Euarchontoglires</taxon>
        <taxon>Primates</taxon>
        <taxon>Strepsirrhini</taxon>
        <taxon>Lemuriformes</taxon>
        <taxon>Cheirogaleidae</taxon>
        <taxon>Microcebus</taxon>
    </lineage>
</organism>
<dbReference type="Proteomes" id="UP000694394">
    <property type="component" value="Chromosome 8"/>
</dbReference>
<dbReference type="EMBL" id="ABDC03011011">
    <property type="status" value="NOT_ANNOTATED_CDS"/>
    <property type="molecule type" value="Genomic_DNA"/>
</dbReference>
<sequence>MECYYIVISSTHLSNGHFRNIKGVFRGPLSKNGNKTLDYAEKENTIAKALEDLKANFYCELCDKQYYKHQEFDNHINSYDHAHKQRLKELKQREFARNVASKSRKDERKQEKALQRLHKLAELRKETVCAPGSGPMFKSTTVTVKENCNDISQKVVVDSVSNQQDFKYTLIHSEEDTKDVTTVAVDPENSNNYTEKNSQLGDQAQGIHRHKIGFSFAFPKKASVKLESSAAAFSEYNDDASVEKGFSRKSRFVPSACHLQLSSPTDVLLSSEEKTNSLHPPEAMYTGKETAQTQEIKEVSSEKDTLLLSSFCPLQLPLSSDAENCQNSVPAADQIPLEAIMNEDTPMNSNNSELLGNKSIVFDMSTDCIAVQATTEENVKNNEPSTIKDENKNSPETLALSNTEEDNITLHKKPDLYKRQCKPFVPVLNKHGSTVLQWPSEMLVYTATEPSISYSCNPLCFDFKSTKVNNNVDKNKLPLKDLYSLPKEEDICKRPVSDCKDVSVAGLPDYEIGGSRNEYTQVTPLLADDILSNSCDSGKNDNKGQRYKNSSCRMRKTEKCNFTKSQMKQHTLDEKYNKIKLKDTHEYWFHKSRRKKKRIKLCQHHRGLKTKESETRCKMETENSYTDMTGKNPLVPISEKQSLAAEQLIDSHQLPDKRPKAASISLRENEEIYKTWNTEYNNNNAISSINHCKKNTLLLNGQSNPTMIHSGKHNLTYSRTYCCWKAKMSSYGQHRGCLVLQNDMKCLSQNQAVKRGYNSLMNESERFRRKRRQHSYSYSSDESLNQQNYIPEESLRPPSTSVTPCKPKKKRRRKRSRFHTEFENLELKENSDCPMKGNSPLNHLDRLTNEDKKEEMKLQEVANIEKNSEQTDQVKNKLTLHPTDPLPSETNGETEHLVMEIASGELSEVSNDPTTSVYVASAPAKEVIDSTLLEHKERSENINLNEKHIPFKLPNIERNFRQSPPKSYLCHYELAEALPQGKMNEVSAEWLRYNSGILNTQPPLPFKEAHVSGHTFVTTEQILAPLALPEQTLLIPLENHDKFKNLPCEVYHHIIQPNMLANKVKLTLPPAALPPPSTPLQPLPLQQPLCSTSVTTIHHTVLQQHAAAAAAAAAATAAGTFKVLQPHQQFLSQVPALTRTSLPQISVGPVGPRLCPGNQPTFVAPPQMPIIPASVLHPSHLAFPPLPHALFPSLLSPHPTVIPLQPLF</sequence>
<evidence type="ECO:0000313" key="7">
    <source>
        <dbReference type="Proteomes" id="UP000694394"/>
    </source>
</evidence>
<dbReference type="InterPro" id="IPR036236">
    <property type="entry name" value="Znf_C2H2_sf"/>
</dbReference>
<protein>
    <submittedName>
        <fullName evidence="6">Zinc finger protein 804A</fullName>
    </submittedName>
</protein>
<dbReference type="EMBL" id="ABDC03011014">
    <property type="status" value="NOT_ANNOTATED_CDS"/>
    <property type="molecule type" value="Genomic_DNA"/>
</dbReference>
<evidence type="ECO:0000256" key="4">
    <source>
        <dbReference type="SAM" id="MobiDB-lite"/>
    </source>
</evidence>
<keyword evidence="7" id="KW-1185">Reference proteome</keyword>
<dbReference type="GO" id="GO:0005737">
    <property type="term" value="C:cytoplasm"/>
    <property type="evidence" value="ECO:0007669"/>
    <property type="project" value="Ensembl"/>
</dbReference>
<dbReference type="GO" id="GO:0043197">
    <property type="term" value="C:dendritic spine"/>
    <property type="evidence" value="ECO:0007669"/>
    <property type="project" value="Ensembl"/>
</dbReference>
<dbReference type="PANTHER" id="PTHR17614">
    <property type="entry name" value="ZINC FINGER-CONTAINING"/>
    <property type="match status" value="1"/>
</dbReference>
<dbReference type="GO" id="GO:1901588">
    <property type="term" value="C:dendritic microtubule"/>
    <property type="evidence" value="ECO:0007669"/>
    <property type="project" value="Ensembl"/>
</dbReference>
<dbReference type="GO" id="GO:0010628">
    <property type="term" value="P:positive regulation of gene expression"/>
    <property type="evidence" value="ECO:0007669"/>
    <property type="project" value="Ensembl"/>
</dbReference>
<evidence type="ECO:0000256" key="3">
    <source>
        <dbReference type="ARBA" id="ARBA00022833"/>
    </source>
</evidence>
<dbReference type="GO" id="GO:0005886">
    <property type="term" value="C:plasma membrane"/>
    <property type="evidence" value="ECO:0007669"/>
    <property type="project" value="Ensembl"/>
</dbReference>
<evidence type="ECO:0000256" key="1">
    <source>
        <dbReference type="ARBA" id="ARBA00022723"/>
    </source>
</evidence>
<dbReference type="AlphaFoldDB" id="A0A8C5VEZ6"/>
<dbReference type="RefSeq" id="XP_012634939.1">
    <property type="nucleotide sequence ID" value="XM_012779485.1"/>
</dbReference>
<dbReference type="GO" id="GO:0043198">
    <property type="term" value="C:dendritic shaft"/>
    <property type="evidence" value="ECO:0007669"/>
    <property type="project" value="Ensembl"/>
</dbReference>
<dbReference type="OrthoDB" id="4822at2759"/>
<dbReference type="CTD" id="91752"/>
<dbReference type="PANTHER" id="PTHR17614:SF13">
    <property type="entry name" value="ZINC FINGER PROTEIN 804A"/>
    <property type="match status" value="1"/>
</dbReference>
<reference evidence="6" key="2">
    <citation type="submission" date="2025-08" db="UniProtKB">
        <authorList>
            <consortium name="Ensembl"/>
        </authorList>
    </citation>
    <scope>IDENTIFICATION</scope>
</reference>
<feature type="region of interest" description="Disordered" evidence="4">
    <location>
        <begin position="765"/>
        <end position="819"/>
    </location>
</feature>
<keyword evidence="2" id="KW-0863">Zinc-finger</keyword>
<evidence type="ECO:0000256" key="2">
    <source>
        <dbReference type="ARBA" id="ARBA00022771"/>
    </source>
</evidence>